<name>A0A3P1B345_9FLAO</name>
<feature type="signal peptide" evidence="1">
    <location>
        <begin position="1"/>
        <end position="19"/>
    </location>
</feature>
<dbReference type="AlphaFoldDB" id="A0A3P1B345"/>
<evidence type="ECO:0000313" key="3">
    <source>
        <dbReference type="Proteomes" id="UP000268372"/>
    </source>
</evidence>
<evidence type="ECO:0000313" key="2">
    <source>
        <dbReference type="EMBL" id="RRA95577.1"/>
    </source>
</evidence>
<gene>
    <name evidence="2" type="ORF">EG242_05510</name>
</gene>
<sequence length="74" mass="8218">MKKLLFTLALAITGIFAQANTTNSSNPKIELTNNMVVSENVLSGEEARELIYLGVYDVYVDGVYIGTYHVYLEV</sequence>
<dbReference type="EMBL" id="RQTJ01000008">
    <property type="protein sequence ID" value="RRA95577.1"/>
    <property type="molecule type" value="Genomic_DNA"/>
</dbReference>
<feature type="chain" id="PRO_5018338413" evidence="1">
    <location>
        <begin position="20"/>
        <end position="74"/>
    </location>
</feature>
<reference evidence="2 3" key="1">
    <citation type="submission" date="2018-11" db="EMBL/GenBank/DDBJ databases">
        <title>Flavobacterium sp. nov., YIM 102796 draft genome.</title>
        <authorList>
            <person name="Li G."/>
            <person name="Jiang Y."/>
        </authorList>
    </citation>
    <scope>NUCLEOTIDE SEQUENCE [LARGE SCALE GENOMIC DNA]</scope>
    <source>
        <strain evidence="2 3">YIM 102796</strain>
    </source>
</reference>
<protein>
    <submittedName>
        <fullName evidence="2">Uncharacterized protein</fullName>
    </submittedName>
</protein>
<evidence type="ECO:0000256" key="1">
    <source>
        <dbReference type="SAM" id="SignalP"/>
    </source>
</evidence>
<organism evidence="2 3">
    <name type="scientific">Paenimyroides viscosum</name>
    <dbReference type="NCBI Taxonomy" id="2488729"/>
    <lineage>
        <taxon>Bacteria</taxon>
        <taxon>Pseudomonadati</taxon>
        <taxon>Bacteroidota</taxon>
        <taxon>Flavobacteriia</taxon>
        <taxon>Flavobacteriales</taxon>
        <taxon>Flavobacteriaceae</taxon>
        <taxon>Paenimyroides</taxon>
    </lineage>
</organism>
<keyword evidence="1" id="KW-0732">Signal</keyword>
<proteinExistence type="predicted"/>
<dbReference type="RefSeq" id="WP_124898902.1">
    <property type="nucleotide sequence ID" value="NZ_RQTJ01000008.1"/>
</dbReference>
<comment type="caution">
    <text evidence="2">The sequence shown here is derived from an EMBL/GenBank/DDBJ whole genome shotgun (WGS) entry which is preliminary data.</text>
</comment>
<accession>A0A3P1B345</accession>
<dbReference type="Proteomes" id="UP000268372">
    <property type="component" value="Unassembled WGS sequence"/>
</dbReference>
<keyword evidence="3" id="KW-1185">Reference proteome</keyword>